<dbReference type="Pfam" id="PF13291">
    <property type="entry name" value="ACT_4"/>
    <property type="match status" value="1"/>
</dbReference>
<evidence type="ECO:0000259" key="4">
    <source>
        <dbReference type="PROSITE" id="PS51671"/>
    </source>
</evidence>
<organism evidence="7 8">
    <name type="scientific">Streptomyces termitum</name>
    <dbReference type="NCBI Taxonomy" id="67368"/>
    <lineage>
        <taxon>Bacteria</taxon>
        <taxon>Bacillati</taxon>
        <taxon>Actinomycetota</taxon>
        <taxon>Actinomycetes</taxon>
        <taxon>Kitasatosporales</taxon>
        <taxon>Streptomycetaceae</taxon>
        <taxon>Streptomyces</taxon>
    </lineage>
</organism>
<comment type="caution">
    <text evidence="7">The sequence shown here is derived from an EMBL/GenBank/DDBJ whole genome shotgun (WGS) entry which is preliminary data.</text>
</comment>
<dbReference type="SUPFAM" id="SSF109604">
    <property type="entry name" value="HD-domain/PDEase-like"/>
    <property type="match status" value="1"/>
</dbReference>
<evidence type="ECO:0000256" key="3">
    <source>
        <dbReference type="SAM" id="MobiDB-lite"/>
    </source>
</evidence>
<dbReference type="InterPro" id="IPR012675">
    <property type="entry name" value="Beta-grasp_dom_sf"/>
</dbReference>
<dbReference type="PROSITE" id="PS51671">
    <property type="entry name" value="ACT"/>
    <property type="match status" value="1"/>
</dbReference>
<reference evidence="7" key="1">
    <citation type="journal article" date="2014" name="Int. J. Syst. Evol. Microbiol.">
        <title>Complete genome sequence of Corynebacterium casei LMG S-19264T (=DSM 44701T), isolated from a smear-ripened cheese.</title>
        <authorList>
            <consortium name="US DOE Joint Genome Institute (JGI-PGF)"/>
            <person name="Walter F."/>
            <person name="Albersmeier A."/>
            <person name="Kalinowski J."/>
            <person name="Ruckert C."/>
        </authorList>
    </citation>
    <scope>NUCLEOTIDE SEQUENCE</scope>
    <source>
        <strain evidence="7">JCM 4518</strain>
    </source>
</reference>
<keyword evidence="7" id="KW-0418">Kinase</keyword>
<gene>
    <name evidence="7" type="ORF">GCM10010305_50460</name>
</gene>
<proteinExistence type="inferred from homology"/>
<dbReference type="FunFam" id="1.10.3210.10:FF:000001">
    <property type="entry name" value="GTP pyrophosphokinase RelA"/>
    <property type="match status" value="1"/>
</dbReference>
<evidence type="ECO:0000256" key="1">
    <source>
        <dbReference type="ARBA" id="ARBA00007476"/>
    </source>
</evidence>
<feature type="domain" description="ACT" evidence="4">
    <location>
        <begin position="632"/>
        <end position="706"/>
    </location>
</feature>
<dbReference type="Pfam" id="PF04607">
    <property type="entry name" value="RelA_SpoT"/>
    <property type="match status" value="1"/>
</dbReference>
<dbReference type="PANTHER" id="PTHR21262:SF31">
    <property type="entry name" value="GTP PYROPHOSPHOKINASE"/>
    <property type="match status" value="1"/>
</dbReference>
<dbReference type="InterPro" id="IPR006674">
    <property type="entry name" value="HD_domain"/>
</dbReference>
<dbReference type="InterPro" id="IPR004095">
    <property type="entry name" value="TGS"/>
</dbReference>
<dbReference type="InterPro" id="IPR012676">
    <property type="entry name" value="TGS-like"/>
</dbReference>
<accession>A0A918T6B9</accession>
<dbReference type="Pfam" id="PF02824">
    <property type="entry name" value="TGS"/>
    <property type="match status" value="1"/>
</dbReference>
<keyword evidence="8" id="KW-1185">Reference proteome</keyword>
<dbReference type="EMBL" id="BMUL01000015">
    <property type="protein sequence ID" value="GHB01035.1"/>
    <property type="molecule type" value="Genomic_DNA"/>
</dbReference>
<evidence type="ECO:0000259" key="5">
    <source>
        <dbReference type="PROSITE" id="PS51831"/>
    </source>
</evidence>
<dbReference type="Gene3D" id="3.30.70.260">
    <property type="match status" value="1"/>
</dbReference>
<dbReference type="GO" id="GO:0015969">
    <property type="term" value="P:guanosine tetraphosphate metabolic process"/>
    <property type="evidence" value="ECO:0007669"/>
    <property type="project" value="InterPro"/>
</dbReference>
<dbReference type="PROSITE" id="PS51831">
    <property type="entry name" value="HD"/>
    <property type="match status" value="1"/>
</dbReference>
<feature type="domain" description="TGS" evidence="6">
    <location>
        <begin position="443"/>
        <end position="504"/>
    </location>
</feature>
<dbReference type="CDD" id="cd00077">
    <property type="entry name" value="HDc"/>
    <property type="match status" value="1"/>
</dbReference>
<comment type="pathway">
    <text evidence="2">Purine metabolism.</text>
</comment>
<evidence type="ECO:0000313" key="7">
    <source>
        <dbReference type="EMBL" id="GHB01035.1"/>
    </source>
</evidence>
<dbReference type="InterPro" id="IPR003607">
    <property type="entry name" value="HD/PDEase_dom"/>
</dbReference>
<dbReference type="PANTHER" id="PTHR21262">
    <property type="entry name" value="GUANOSINE-3',5'-BIS DIPHOSPHATE 3'-PYROPHOSPHOHYDROLASE"/>
    <property type="match status" value="1"/>
</dbReference>
<dbReference type="Proteomes" id="UP000644020">
    <property type="component" value="Unassembled WGS sequence"/>
</dbReference>
<dbReference type="Gene3D" id="3.30.460.10">
    <property type="entry name" value="Beta Polymerase, domain 2"/>
    <property type="match status" value="1"/>
</dbReference>
<dbReference type="GO" id="GO:0016301">
    <property type="term" value="F:kinase activity"/>
    <property type="evidence" value="ECO:0007669"/>
    <property type="project" value="UniProtKB-KW"/>
</dbReference>
<dbReference type="PROSITE" id="PS51880">
    <property type="entry name" value="TGS"/>
    <property type="match status" value="1"/>
</dbReference>
<dbReference type="InterPro" id="IPR002912">
    <property type="entry name" value="ACT_dom"/>
</dbReference>
<dbReference type="AlphaFoldDB" id="A0A918T6B9"/>
<dbReference type="SUPFAM" id="SSF81271">
    <property type="entry name" value="TGS-like"/>
    <property type="match status" value="1"/>
</dbReference>
<comment type="similarity">
    <text evidence="1">Belongs to the RelA/SpoT family.</text>
</comment>
<keyword evidence="7" id="KW-0808">Transferase</keyword>
<reference evidence="7" key="2">
    <citation type="submission" date="2020-09" db="EMBL/GenBank/DDBJ databases">
        <authorList>
            <person name="Sun Q."/>
            <person name="Ohkuma M."/>
        </authorList>
    </citation>
    <scope>NUCLEOTIDE SEQUENCE</scope>
    <source>
        <strain evidence="7">JCM 4518</strain>
    </source>
</reference>
<dbReference type="Gene3D" id="1.10.3210.10">
    <property type="entry name" value="Hypothetical protein af1432"/>
    <property type="match status" value="1"/>
</dbReference>
<dbReference type="GO" id="GO:0005886">
    <property type="term" value="C:plasma membrane"/>
    <property type="evidence" value="ECO:0007669"/>
    <property type="project" value="TreeGrafter"/>
</dbReference>
<dbReference type="InterPro" id="IPR007685">
    <property type="entry name" value="RelA_SpoT"/>
</dbReference>
<sequence>MSAEATNPLSAAEAATADPGARRRSRARLDLRRLGRAALLGATAGPASRDRLPDAISHVAEAHRAHHPEADLSVLRRAYVLAESSHRGQFRKSGEPYITHPLAVTLILAELGAETTTLTASLLHDTVEDTDVTLDQVHHEFGAEVAYLVDGVTKVEKIDYGAAAEPETFRKMLVATGDDVRVMSIKLADRLHNMRTLGVMRPEKQARIAKVTRDVLIPLAERLGVQALKTELEDLVFAILHPEEYETTRALIAGTAGTGSPDELAAVADRVGAVLREAGIAAEVLVRPRHFVSVHRVHLKRGEMRGCDFGRLLVLVAEDADCYAVLGELHTCFTPVISEFKDFIAAPKFNLYQSLHTAIAAPDGAVAEVLIRTHRMHKVAEAGVVALGSPHTQAPEAPDTADDAERADPTRPGWLARLLDWQRAVPDADTFWSSLRADLAEDREITVFRADGGTLGLPAGATCVDAAYAQHGEAAHACHGARVNGRLAPLSTALSDGDTVQLLLAQDAGSGPSRAWLDHARTPAARIAITAWLQAHPEAAERPAAPRPQLNVAADRSSSAELHADLDGEPPAAVRPAGCCTPVPPDEITGFRVRGGAVTVHRTSCPDVDAMNRRGRRPVPVRWGDAARCRVTLVAESFGRPGLLADLTEAIATAGAEVVSATVAPPNEQRVLHTYTLQLPDAAGLPALMRAMRDVPGVYDVGRTHRR</sequence>
<dbReference type="RefSeq" id="WP_189981380.1">
    <property type="nucleotide sequence ID" value="NZ_BMUL01000015.1"/>
</dbReference>
<dbReference type="Gene3D" id="3.10.20.30">
    <property type="match status" value="1"/>
</dbReference>
<dbReference type="InterPro" id="IPR045865">
    <property type="entry name" value="ACT-like_dom_sf"/>
</dbReference>
<evidence type="ECO:0000313" key="8">
    <source>
        <dbReference type="Proteomes" id="UP000644020"/>
    </source>
</evidence>
<dbReference type="SMART" id="SM00954">
    <property type="entry name" value="RelA_SpoT"/>
    <property type="match status" value="1"/>
</dbReference>
<evidence type="ECO:0000259" key="6">
    <source>
        <dbReference type="PROSITE" id="PS51880"/>
    </source>
</evidence>
<dbReference type="Pfam" id="PF13328">
    <property type="entry name" value="HD_4"/>
    <property type="match status" value="1"/>
</dbReference>
<dbReference type="InterPro" id="IPR043519">
    <property type="entry name" value="NT_sf"/>
</dbReference>
<feature type="region of interest" description="Disordered" evidence="3">
    <location>
        <begin position="388"/>
        <end position="409"/>
    </location>
</feature>
<dbReference type="SUPFAM" id="SSF81301">
    <property type="entry name" value="Nucleotidyltransferase"/>
    <property type="match status" value="1"/>
</dbReference>
<feature type="domain" description="HD" evidence="5">
    <location>
        <begin position="97"/>
        <end position="194"/>
    </location>
</feature>
<dbReference type="SMART" id="SM00471">
    <property type="entry name" value="HDc"/>
    <property type="match status" value="1"/>
</dbReference>
<dbReference type="SUPFAM" id="SSF55021">
    <property type="entry name" value="ACT-like"/>
    <property type="match status" value="1"/>
</dbReference>
<name>A0A918T6B9_9ACTN</name>
<dbReference type="CDD" id="cd05399">
    <property type="entry name" value="NT_Rel-Spo_like"/>
    <property type="match status" value="1"/>
</dbReference>
<evidence type="ECO:0000256" key="2">
    <source>
        <dbReference type="ARBA" id="ARBA00025704"/>
    </source>
</evidence>
<feature type="region of interest" description="Disordered" evidence="3">
    <location>
        <begin position="1"/>
        <end position="26"/>
    </location>
</feature>
<protein>
    <submittedName>
        <fullName evidence="7">Kinase</fullName>
    </submittedName>
</protein>